<sequence length="206" mass="21814">MRLTIFGAGGRTGRLLVAQALERGDAVTAVLRRPTPDTDRRVAVRVIPDFSDTAALRAAIEGADAVLSAIGPRSRKDAPVAAPATRHILAAEPARLVVISAAPVEPPPADDGFLSRRIALPLIGRILRPVYDDLREMEAALRASSTAWTALRPPMLTDRAATGRYRTRIGGSVPRGFTVSRADLAAGMLACLDRPETIRQAVGIAG</sequence>
<dbReference type="AlphaFoldDB" id="A0A7W4YL34"/>
<organism evidence="2 3">
    <name type="scientific">Leifsonia aquatica</name>
    <name type="common">Corynebacterium aquaticum</name>
    <dbReference type="NCBI Taxonomy" id="144185"/>
    <lineage>
        <taxon>Bacteria</taxon>
        <taxon>Bacillati</taxon>
        <taxon>Actinomycetota</taxon>
        <taxon>Actinomycetes</taxon>
        <taxon>Micrococcales</taxon>
        <taxon>Microbacteriaceae</taxon>
        <taxon>Leifsonia</taxon>
    </lineage>
</organism>
<accession>A0A7W4YL34</accession>
<dbReference type="Proteomes" id="UP000538196">
    <property type="component" value="Unassembled WGS sequence"/>
</dbReference>
<feature type="domain" description="NAD(P)-binding" evidence="1">
    <location>
        <begin position="7"/>
        <end position="195"/>
    </location>
</feature>
<reference evidence="2 3" key="1">
    <citation type="submission" date="2020-08" db="EMBL/GenBank/DDBJ databases">
        <title>Sequencing the genomes of 1000 actinobacteria strains.</title>
        <authorList>
            <person name="Klenk H.-P."/>
        </authorList>
    </citation>
    <scope>NUCLEOTIDE SEQUENCE [LARGE SCALE GENOMIC DNA]</scope>
    <source>
        <strain evidence="2 3">DSM 20146</strain>
    </source>
</reference>
<keyword evidence="3" id="KW-1185">Reference proteome</keyword>
<dbReference type="InterPro" id="IPR051606">
    <property type="entry name" value="Polyketide_Oxido-like"/>
</dbReference>
<dbReference type="SUPFAM" id="SSF51735">
    <property type="entry name" value="NAD(P)-binding Rossmann-fold domains"/>
    <property type="match status" value="1"/>
</dbReference>
<dbReference type="InterPro" id="IPR036291">
    <property type="entry name" value="NAD(P)-bd_dom_sf"/>
</dbReference>
<dbReference type="GO" id="GO:0042602">
    <property type="term" value="F:riboflavin reductase (NADPH) activity"/>
    <property type="evidence" value="ECO:0007669"/>
    <property type="project" value="TreeGrafter"/>
</dbReference>
<dbReference type="GO" id="GO:0004074">
    <property type="term" value="F:biliverdin reductase [NAD(P)H] activity"/>
    <property type="evidence" value="ECO:0007669"/>
    <property type="project" value="TreeGrafter"/>
</dbReference>
<evidence type="ECO:0000259" key="1">
    <source>
        <dbReference type="Pfam" id="PF13460"/>
    </source>
</evidence>
<dbReference type="InterPro" id="IPR016040">
    <property type="entry name" value="NAD(P)-bd_dom"/>
</dbReference>
<name>A0A7W4YL34_LEIAQ</name>
<dbReference type="PANTHER" id="PTHR43355:SF2">
    <property type="entry name" value="FLAVIN REDUCTASE (NADPH)"/>
    <property type="match status" value="1"/>
</dbReference>
<protein>
    <submittedName>
        <fullName evidence="2">Uncharacterized protein YbjT (DUF2867 family)</fullName>
    </submittedName>
</protein>
<dbReference type="RefSeq" id="WP_183428761.1">
    <property type="nucleotide sequence ID" value="NZ_JACHVP010000004.1"/>
</dbReference>
<dbReference type="Pfam" id="PF13460">
    <property type="entry name" value="NAD_binding_10"/>
    <property type="match status" value="1"/>
</dbReference>
<dbReference type="Gene3D" id="3.40.50.720">
    <property type="entry name" value="NAD(P)-binding Rossmann-like Domain"/>
    <property type="match status" value="1"/>
</dbReference>
<proteinExistence type="predicted"/>
<evidence type="ECO:0000313" key="3">
    <source>
        <dbReference type="Proteomes" id="UP000538196"/>
    </source>
</evidence>
<dbReference type="EMBL" id="JACHVP010000004">
    <property type="protein sequence ID" value="MBB2968645.1"/>
    <property type="molecule type" value="Genomic_DNA"/>
</dbReference>
<dbReference type="PANTHER" id="PTHR43355">
    <property type="entry name" value="FLAVIN REDUCTASE (NADPH)"/>
    <property type="match status" value="1"/>
</dbReference>
<comment type="caution">
    <text evidence="2">The sequence shown here is derived from an EMBL/GenBank/DDBJ whole genome shotgun (WGS) entry which is preliminary data.</text>
</comment>
<evidence type="ECO:0000313" key="2">
    <source>
        <dbReference type="EMBL" id="MBB2968645.1"/>
    </source>
</evidence>
<gene>
    <name evidence="2" type="ORF">FHX33_003421</name>
</gene>